<evidence type="ECO:0000256" key="1">
    <source>
        <dbReference type="SAM" id="SignalP"/>
    </source>
</evidence>
<sequence>MRNILLANILIAAGLTGCAPAATTASTDSEVAMSQMEAMAGQAAAEAEPDTTAIDYSRMFADAGNTAQYTLAELTAMDPNLSTFSTLLDQAELTDGLKTGKPLTLLAPTNQAFTNWPQDSLNNLMKPENKARLIKVLQAHMLTSEVLSASFKNTQRIETGGGEFITVSASDSTGIILGGATVVRADVKASNGVMHVVDRLVKPMDSTLPPR</sequence>
<dbReference type="Proteomes" id="UP000186551">
    <property type="component" value="Unassembled WGS sequence"/>
</dbReference>
<evidence type="ECO:0000259" key="2">
    <source>
        <dbReference type="PROSITE" id="PS50213"/>
    </source>
</evidence>
<dbReference type="SUPFAM" id="SSF82153">
    <property type="entry name" value="FAS1 domain"/>
    <property type="match status" value="1"/>
</dbReference>
<dbReference type="Pfam" id="PF02469">
    <property type="entry name" value="Fasciclin"/>
    <property type="match status" value="1"/>
</dbReference>
<comment type="caution">
    <text evidence="3">The sequence shown here is derived from an EMBL/GenBank/DDBJ whole genome shotgun (WGS) entry which is preliminary data.</text>
</comment>
<feature type="domain" description="FAS1" evidence="2">
    <location>
        <begin position="68"/>
        <end position="201"/>
    </location>
</feature>
<dbReference type="PANTHER" id="PTHR10900:SF77">
    <property type="entry name" value="FI19380P1"/>
    <property type="match status" value="1"/>
</dbReference>
<dbReference type="InterPro" id="IPR050904">
    <property type="entry name" value="Adhesion/Biosynth-related"/>
</dbReference>
<proteinExistence type="predicted"/>
<gene>
    <name evidence="3" type="ORF">A3841_07670</name>
</gene>
<dbReference type="Gene3D" id="2.30.180.10">
    <property type="entry name" value="FAS1 domain"/>
    <property type="match status" value="1"/>
</dbReference>
<dbReference type="EMBL" id="LVWA01000002">
    <property type="protein sequence ID" value="OKL41886.1"/>
    <property type="molecule type" value="Genomic_DNA"/>
</dbReference>
<dbReference type="PANTHER" id="PTHR10900">
    <property type="entry name" value="PERIOSTIN-RELATED"/>
    <property type="match status" value="1"/>
</dbReference>
<accession>A0A1Q5PI56</accession>
<evidence type="ECO:0000313" key="3">
    <source>
        <dbReference type="EMBL" id="OKL41886.1"/>
    </source>
</evidence>
<dbReference type="OrthoDB" id="1119934at2"/>
<dbReference type="AlphaFoldDB" id="A0A1Q5PI56"/>
<dbReference type="SMART" id="SM00554">
    <property type="entry name" value="FAS1"/>
    <property type="match status" value="1"/>
</dbReference>
<keyword evidence="4" id="KW-1185">Reference proteome</keyword>
<protein>
    <recommendedName>
        <fullName evidence="2">FAS1 domain-containing protein</fullName>
    </recommendedName>
</protein>
<dbReference type="InterPro" id="IPR000782">
    <property type="entry name" value="FAS1_domain"/>
</dbReference>
<dbReference type="RefSeq" id="WP_073850331.1">
    <property type="nucleotide sequence ID" value="NZ_LVWA01000002.1"/>
</dbReference>
<reference evidence="3 4" key="1">
    <citation type="submission" date="2016-03" db="EMBL/GenBank/DDBJ databases">
        <title>Genome sequence of Pontibacter sp. nov., of the family cytophagaceae, isolated from marine sediment of the Yellow Sea, China.</title>
        <authorList>
            <person name="Zhang G."/>
            <person name="Zhang R."/>
        </authorList>
    </citation>
    <scope>NUCLEOTIDE SEQUENCE [LARGE SCALE GENOMIC DNA]</scope>
    <source>
        <strain evidence="3 4">S10-8</strain>
    </source>
</reference>
<keyword evidence="1" id="KW-0732">Signal</keyword>
<feature type="signal peptide" evidence="1">
    <location>
        <begin position="1"/>
        <end position="21"/>
    </location>
</feature>
<dbReference type="InterPro" id="IPR036378">
    <property type="entry name" value="FAS1_dom_sf"/>
</dbReference>
<dbReference type="STRING" id="1797110.A3841_07670"/>
<dbReference type="PROSITE" id="PS50213">
    <property type="entry name" value="FAS1"/>
    <property type="match status" value="1"/>
</dbReference>
<dbReference type="PROSITE" id="PS51257">
    <property type="entry name" value="PROKAR_LIPOPROTEIN"/>
    <property type="match status" value="1"/>
</dbReference>
<evidence type="ECO:0000313" key="4">
    <source>
        <dbReference type="Proteomes" id="UP000186551"/>
    </source>
</evidence>
<name>A0A1Q5PI56_9BACT</name>
<organism evidence="3 4">
    <name type="scientific">Pontibacter flavimaris</name>
    <dbReference type="NCBI Taxonomy" id="1797110"/>
    <lineage>
        <taxon>Bacteria</taxon>
        <taxon>Pseudomonadati</taxon>
        <taxon>Bacteroidota</taxon>
        <taxon>Cytophagia</taxon>
        <taxon>Cytophagales</taxon>
        <taxon>Hymenobacteraceae</taxon>
        <taxon>Pontibacter</taxon>
    </lineage>
</organism>
<dbReference type="FunFam" id="2.30.180.10:FF:000032">
    <property type="entry name" value="Fasciclin domain-containing protein, putative"/>
    <property type="match status" value="1"/>
</dbReference>
<feature type="chain" id="PRO_5012705213" description="FAS1 domain-containing protein" evidence="1">
    <location>
        <begin position="22"/>
        <end position="211"/>
    </location>
</feature>